<name>A0A0E4H331_MYCLN</name>
<gene>
    <name evidence="2" type="ORF">BN1232_06064</name>
</gene>
<dbReference type="OrthoDB" id="128708at2"/>
<dbReference type="InterPro" id="IPR027417">
    <property type="entry name" value="P-loop_NTPase"/>
</dbReference>
<evidence type="ECO:0000313" key="2">
    <source>
        <dbReference type="EMBL" id="CQD24128.1"/>
    </source>
</evidence>
<feature type="domain" description="AAA" evidence="1">
    <location>
        <begin position="23"/>
        <end position="199"/>
    </location>
</feature>
<accession>A0A0E4H331</accession>
<dbReference type="InterPro" id="IPR050678">
    <property type="entry name" value="DNA_Partitioning_ATPase"/>
</dbReference>
<dbReference type="AlphaFoldDB" id="A0A0E4H331"/>
<protein>
    <submittedName>
        <fullName evidence="2">ATPase involved in chromosome partitioning</fullName>
    </submittedName>
</protein>
<dbReference type="STRING" id="141349.BN1232_06064"/>
<dbReference type="PANTHER" id="PTHR13696">
    <property type="entry name" value="P-LOOP CONTAINING NUCLEOSIDE TRIPHOSPHATE HYDROLASE"/>
    <property type="match status" value="1"/>
</dbReference>
<dbReference type="Proteomes" id="UP000199251">
    <property type="component" value="Unassembled WGS sequence"/>
</dbReference>
<dbReference type="EMBL" id="CTEE01000002">
    <property type="protein sequence ID" value="CQD24128.1"/>
    <property type="molecule type" value="Genomic_DNA"/>
</dbReference>
<dbReference type="InterPro" id="IPR025669">
    <property type="entry name" value="AAA_dom"/>
</dbReference>
<sequence>MTNSLTTWDEPELAIDWARLGHVYVVGNGKGGVGKTTTSAHIAALVASDGARTLLIDLNGQGNCALLLGFANTERDDKGRNLFSAVTAGAQLTPVRNVRPNLDVVPGGQYVRRIASVLSAEMATKDDAKRVHLALAECLQAIAGDYRVIIIDTPPENPLLSNIALCAGRFVIVPMRTDEYSRQGLRDIAADIRGMREHNPYLMLLAVFVFGSGTSSKKIRREMAKSVSEDLGQSSDMLLESFVRHAESVASEMVKFGRLAYELEQEIENNPKYWEVRKGSAKNVTTVSETSRLVAEDFANLAAEVLTRAASKRAQMIEQGEWP</sequence>
<dbReference type="CDD" id="cd02042">
    <property type="entry name" value="ParAB_family"/>
    <property type="match status" value="1"/>
</dbReference>
<reference evidence="2 3" key="1">
    <citation type="submission" date="2015-03" db="EMBL/GenBank/DDBJ databases">
        <authorList>
            <person name="Urmite Genomes"/>
        </authorList>
    </citation>
    <scope>NUCLEOTIDE SEQUENCE [LARGE SCALE GENOMIC DNA]</scope>
    <source>
        <strain evidence="2 3">CSUR P1491</strain>
    </source>
</reference>
<proteinExistence type="predicted"/>
<dbReference type="RefSeq" id="WP_090609850.1">
    <property type="nucleotide sequence ID" value="NZ_CTEE01000002.1"/>
</dbReference>
<evidence type="ECO:0000259" key="1">
    <source>
        <dbReference type="Pfam" id="PF13614"/>
    </source>
</evidence>
<dbReference type="Gene3D" id="3.40.50.300">
    <property type="entry name" value="P-loop containing nucleotide triphosphate hydrolases"/>
    <property type="match status" value="1"/>
</dbReference>
<dbReference type="Pfam" id="PF13614">
    <property type="entry name" value="AAA_31"/>
    <property type="match status" value="1"/>
</dbReference>
<organism evidence="2 3">
    <name type="scientific">Mycobacterium lentiflavum</name>
    <dbReference type="NCBI Taxonomy" id="141349"/>
    <lineage>
        <taxon>Bacteria</taxon>
        <taxon>Bacillati</taxon>
        <taxon>Actinomycetota</taxon>
        <taxon>Actinomycetes</taxon>
        <taxon>Mycobacteriales</taxon>
        <taxon>Mycobacteriaceae</taxon>
        <taxon>Mycobacterium</taxon>
        <taxon>Mycobacterium simiae complex</taxon>
    </lineage>
</organism>
<evidence type="ECO:0000313" key="3">
    <source>
        <dbReference type="Proteomes" id="UP000199251"/>
    </source>
</evidence>
<dbReference type="PANTHER" id="PTHR13696:SF99">
    <property type="entry name" value="COBYRINIC ACID AC-DIAMIDE SYNTHASE"/>
    <property type="match status" value="1"/>
</dbReference>
<dbReference type="SUPFAM" id="SSF52540">
    <property type="entry name" value="P-loop containing nucleoside triphosphate hydrolases"/>
    <property type="match status" value="1"/>
</dbReference>